<sequence>MAIQLNRDGLSQKARLLKAFDPGYVSAGDLSPEKLARLAKEYASKLNFFDLNHAKSGDWESFFDADPERVAACLKDPDAFFEKSEIPEKFGSPHYALFMAFLKLLRHPGKQFERLSQRHLDFYYEKVLGLERKEAAPDAVHVIFEAAPDAGDVLMEKGTLLDAGKDDQGLDLRYELDESILVNSGALSEIKTLFVHRPLVPIREIHSENARNEKDPAGFEKALRVVLGAPDPGDPFPLYPSGKKGDAPVDLNFLMGMFEKMISGKSDAEMEGYVRQCLHFPGLDDFKACMAVAVKARDAFKENGLFDAKQWDGAYRRLEKAHRNRMDADRMAELKNERQNPAHPDANIAFDALMRLALGDPDPGKSLPSMPAADFAELEKKAGKDDLGALIYIREKLFMGKDDFLALMEIHRDSSAKAGDARWQKGYEILERARRKKRDFVYPDMGRKETIGIYPGEIPASPPGDQSKFKAFGSAPAAGKSESSWLPAFAVSSPVLAAESGERTLVLSVICKAGSWDPGEVSGMLSRGVDIFEAFVMSGGSRVDPDSVKVSADSRGLRFELSLSAQSPALSPGKAGDTDYFEGALWPFVVVRLKEIPAGSGDIAKRIHYDLFSGAVVEKIAIEARVRGLSGLLFKNAAGIPDPKKGAFTLFGKSPKKGDGFFLAHPELSRSRLTRLAFHFDWDGLPGDFQSHYRVYDQAVPGSGRKNEDFKASLKVWSQKRLMTLDDGSKALFAASESGGLARESEMAFSAFDDLIYYKPDPSETGALKNPLDWSLYFKLEFDGPDFLHELYPGALAWASAQSADPRKVPKVPSPYEPLLAALSVDYTAAAETDFTKSAAGKKEVALSRLHPFGFSSAGGERPALFPRFEDEGSLFIGIQELKTPADISILFELSPAAFYEDVPAPDIEWSYLKDSGWKAFEPVEILKDATSGLMNTGIVSLTLPETAGTNNPALPEGVRWIRASAAQNTRAVSDIIELAPQAAKAVFKNMSGSEGAPDAAQNPPGILAAGSIQAAADPHPAIASVRQPHSSFGGRAKENRTGFHKRISERLRHKNRAVSPRDYESLVLEKFPEIYKAKCLRKGELNDSGKVDVTLVVVPDISGSSPFFPLEPKAPFYLLNEIEKYLKSAASPFVNISVKNPRYEQITYRFAVRFLKEYNQGYYLKRLNEDVIRFLSPWAYTGEADLGFGTSIENASVVNFMEGLHYVDYVANLKLFNQVDPGAGSSIAPGDEFDFGVSLSSKKYAAVTRPDAILVSATGHMIDHIYTEYYEPSLYEGIGYLILGLDFIIGILDREEDPSLYDYEGMGSKDFREKGLGHVLVGRNLVIWPDDRKEDMSVYDYDGVGSKDFHDRGLGHMMTGRNFVVRPDEKEEVPMDRRDPGVGDVTIGSDFILQ</sequence>
<gene>
    <name evidence="1" type="ORF">EPICR_110003</name>
</gene>
<proteinExistence type="predicted"/>
<name>A0A484HCR6_9BACT</name>
<protein>
    <submittedName>
        <fullName evidence="1">Uncharacterized protein</fullName>
    </submittedName>
</protein>
<reference evidence="1" key="1">
    <citation type="submission" date="2019-01" db="EMBL/GenBank/DDBJ databases">
        <authorList>
            <consortium name="Genoscope - CEA"/>
            <person name="William W."/>
        </authorList>
    </citation>
    <scope>NUCLEOTIDE SEQUENCE</scope>
    <source>
        <strain evidence="1">CR-1</strain>
    </source>
</reference>
<dbReference type="EMBL" id="CAACVI010000003">
    <property type="protein sequence ID" value="VEN73036.1"/>
    <property type="molecule type" value="Genomic_DNA"/>
</dbReference>
<organism evidence="1">
    <name type="scientific">uncultured Desulfobacteraceae bacterium</name>
    <dbReference type="NCBI Taxonomy" id="218296"/>
    <lineage>
        <taxon>Bacteria</taxon>
        <taxon>Pseudomonadati</taxon>
        <taxon>Thermodesulfobacteriota</taxon>
        <taxon>Desulfobacteria</taxon>
        <taxon>Desulfobacterales</taxon>
        <taxon>Desulfobacteraceae</taxon>
        <taxon>environmental samples</taxon>
    </lineage>
</organism>
<accession>A0A484HCR6</accession>
<evidence type="ECO:0000313" key="1">
    <source>
        <dbReference type="EMBL" id="VEN73036.1"/>
    </source>
</evidence>